<gene>
    <name evidence="4" type="primary">hps3</name>
</gene>
<accession>A0A671KC12</accession>
<dbReference type="GO" id="GO:0005737">
    <property type="term" value="C:cytoplasm"/>
    <property type="evidence" value="ECO:0007669"/>
    <property type="project" value="TreeGrafter"/>
</dbReference>
<proteinExistence type="predicted"/>
<feature type="domain" description="BLOC-2 complex member HPS3 N-terminal" evidence="2">
    <location>
        <begin position="3"/>
        <end position="467"/>
    </location>
</feature>
<dbReference type="Proteomes" id="UP000472260">
    <property type="component" value="Unassembled WGS sequence"/>
</dbReference>
<evidence type="ECO:0000313" key="5">
    <source>
        <dbReference type="Proteomes" id="UP000472260"/>
    </source>
</evidence>
<reference evidence="4" key="1">
    <citation type="submission" date="2025-08" db="UniProtKB">
        <authorList>
            <consortium name="Ensembl"/>
        </authorList>
    </citation>
    <scope>IDENTIFICATION</scope>
</reference>
<dbReference type="Pfam" id="PF14763">
    <property type="entry name" value="HPS3_C"/>
    <property type="match status" value="1"/>
</dbReference>
<evidence type="ECO:0000256" key="1">
    <source>
        <dbReference type="SAM" id="MobiDB-lite"/>
    </source>
</evidence>
<evidence type="ECO:0008006" key="6">
    <source>
        <dbReference type="Google" id="ProtNLM"/>
    </source>
</evidence>
<organism evidence="4 5">
    <name type="scientific">Sinocyclocheilus anshuiensis</name>
    <dbReference type="NCBI Taxonomy" id="1608454"/>
    <lineage>
        <taxon>Eukaryota</taxon>
        <taxon>Metazoa</taxon>
        <taxon>Chordata</taxon>
        <taxon>Craniata</taxon>
        <taxon>Vertebrata</taxon>
        <taxon>Euteleostomi</taxon>
        <taxon>Actinopterygii</taxon>
        <taxon>Neopterygii</taxon>
        <taxon>Teleostei</taxon>
        <taxon>Ostariophysi</taxon>
        <taxon>Cypriniformes</taxon>
        <taxon>Cyprinidae</taxon>
        <taxon>Cyprininae</taxon>
        <taxon>Sinocyclocheilus</taxon>
    </lineage>
</organism>
<feature type="region of interest" description="Disordered" evidence="1">
    <location>
        <begin position="445"/>
        <end position="466"/>
    </location>
</feature>
<reference evidence="4" key="2">
    <citation type="submission" date="2025-09" db="UniProtKB">
        <authorList>
            <consortium name="Ensembl"/>
        </authorList>
    </citation>
    <scope>IDENTIFICATION</scope>
</reference>
<name>A0A671KC12_9TELE</name>
<dbReference type="InterPro" id="IPR029437">
    <property type="entry name" value="HPS3_N"/>
</dbReference>
<evidence type="ECO:0000313" key="4">
    <source>
        <dbReference type="Ensembl" id="ENSSANP00000003429.1"/>
    </source>
</evidence>
<dbReference type="PANTHER" id="PTHR28633">
    <property type="entry name" value="HERMANSKY-PUDLAK SYNDROME 3 PROTEIN"/>
    <property type="match status" value="1"/>
</dbReference>
<sequence length="995" mass="111228">MVHVYNCHPFASQHIVAAEQEPGLVCCGGGALFVVSAGGCKIEAYELQREGCPLICRFSSMGSVLSLRHSAVGDYLVTIEEKNKATYLRAYTNWRYQAAEKTRVGVRLLGHLLRGSSFRGAPKEQMEIIEIPLFEPPLCMACCSLTGDLLVGCAKSLVVFSLKRQTLSEQLSVLDFERVLILHIQGWSPSQVAFCAGYIALQTELEVLVVKLTPRQKSSPAAEEHALLPEDIMTETKMTKDGFSPLHAQEDFFLFPKHQEMLGNEAQECGVSLVLEWTGMEFALSRRFAPDFFQGCSVEETRLHSLQLHPMFTGKQEEASISKGGEPTCMFVFFSLPNTGYMYSLKNTVELVSTYQYPEKTHQAVLSDQFLYIITRNALQCFTVRCSAVAARVDDPYIDTTMKACPPITMEVCALRIQLFIGLKVLCQDGNQIVLLTAADVDSKEDTERTARRNTSRKTSVCKPTEPADSGHGWNLYVITSVSTLQLYREIVEYSKRYEQSSPSSQSCVHLLSEGHLLLRTALLLQDCESAERAQLQQAFQESCAHLGDRFSRFDKKDCHLALPYYKMSGLTVTDVIKRNMSMSSVSTGYGKGFIFFLKHSLYEETMEELSKDMADKVLEIFSVAEPAQLPHVVSSPSMLNADPDCAVTYLRQLEACGAPSITPSLCMASLALRKGDLHSYRQQMDRHAEVLCDPMLQVYGFIEEPKLLLHGRGKAVLPTILSQHLHDTQEGLLVAAVVALHENSKIRLEEADLFFQVHLCKDGVEAASSPQLLVDFWEALLVASSHESIIQELLFRLTSIYIDRITRRDHSGVKALKTAEDLINSCSHYGMLYPWVSILTPVQFSITHDHQEDLHKLQSLLCGPTLEVSFILPLLEQLSDSDCTGLSVHVLCATKLGQHETSIDRLLDRCPQAIISYANHELQNDKLSLWWQKLFPEVCDRIRTAGNDNTVLLSALKETLVVAAKELNPLEFLDLLPDDGTAHFFLPHLLECSQ</sequence>
<evidence type="ECO:0000259" key="3">
    <source>
        <dbReference type="Pfam" id="PF14763"/>
    </source>
</evidence>
<evidence type="ECO:0000259" key="2">
    <source>
        <dbReference type="Pfam" id="PF14761"/>
    </source>
</evidence>
<protein>
    <recommendedName>
        <fullName evidence="6">HPS3 biogenesis of lysosomal organelles complex 2 subunit 1</fullName>
    </recommendedName>
</protein>
<dbReference type="InterPro" id="IPR017216">
    <property type="entry name" value="HPS3"/>
</dbReference>
<feature type="domain" description="BLOC-2 complex member HPS3 C-terminal" evidence="3">
    <location>
        <begin position="486"/>
        <end position="995"/>
    </location>
</feature>
<dbReference type="InterPro" id="IPR029438">
    <property type="entry name" value="HPS3_C"/>
</dbReference>
<dbReference type="AlphaFoldDB" id="A0A671KC12"/>
<dbReference type="Ensembl" id="ENSSANT00000003697.1">
    <property type="protein sequence ID" value="ENSSANP00000003429.1"/>
    <property type="gene ID" value="ENSSANG00000001854.1"/>
</dbReference>
<keyword evidence="5" id="KW-1185">Reference proteome</keyword>
<dbReference type="Pfam" id="PF14761">
    <property type="entry name" value="HPS3_N"/>
    <property type="match status" value="1"/>
</dbReference>
<dbReference type="PANTHER" id="PTHR28633:SF1">
    <property type="entry name" value="BLOC-2 COMPLEX MEMBER HPS3"/>
    <property type="match status" value="1"/>
</dbReference>